<name>A0A2Z4GDP9_9BACT</name>
<keyword evidence="2" id="KW-1185">Reference proteome</keyword>
<protein>
    <recommendedName>
        <fullName evidence="3">Abortive infection protein-like C-terminal domain-containing protein</fullName>
    </recommendedName>
</protein>
<dbReference type="EMBL" id="CP029480">
    <property type="protein sequence ID" value="AWV99145.1"/>
    <property type="molecule type" value="Genomic_DNA"/>
</dbReference>
<evidence type="ECO:0000313" key="1">
    <source>
        <dbReference type="EMBL" id="AWV99145.1"/>
    </source>
</evidence>
<evidence type="ECO:0008006" key="3">
    <source>
        <dbReference type="Google" id="ProtNLM"/>
    </source>
</evidence>
<reference evidence="1 2" key="1">
    <citation type="submission" date="2018-05" db="EMBL/GenBank/DDBJ databases">
        <title>Complete genome sequence of Arcticibacterium luteifluviistationis SM1504T, a cytophagaceae bacterium isolated from Arctic surface seawater.</title>
        <authorList>
            <person name="Li Y."/>
            <person name="Qin Q.-L."/>
        </authorList>
    </citation>
    <scope>NUCLEOTIDE SEQUENCE [LARGE SCALE GENOMIC DNA]</scope>
    <source>
        <strain evidence="1 2">SM1504</strain>
    </source>
</reference>
<dbReference type="RefSeq" id="WP_111372338.1">
    <property type="nucleotide sequence ID" value="NZ_CP029480.1"/>
</dbReference>
<dbReference type="Proteomes" id="UP000249873">
    <property type="component" value="Chromosome"/>
</dbReference>
<accession>A0A2Z4GDP9</accession>
<gene>
    <name evidence="1" type="ORF">DJ013_13595</name>
</gene>
<dbReference type="KEGG" id="als:DJ013_13595"/>
<organism evidence="1 2">
    <name type="scientific">Arcticibacterium luteifluviistationis</name>
    <dbReference type="NCBI Taxonomy" id="1784714"/>
    <lineage>
        <taxon>Bacteria</taxon>
        <taxon>Pseudomonadati</taxon>
        <taxon>Bacteroidota</taxon>
        <taxon>Cytophagia</taxon>
        <taxon>Cytophagales</taxon>
        <taxon>Leadbetterellaceae</taxon>
        <taxon>Arcticibacterium</taxon>
    </lineage>
</organism>
<proteinExistence type="predicted"/>
<evidence type="ECO:0000313" key="2">
    <source>
        <dbReference type="Proteomes" id="UP000249873"/>
    </source>
</evidence>
<dbReference type="OrthoDB" id="5149141at2"/>
<sequence length="282" mass="32463">MGVEPLPKIEPLCLDLARLPEIGDFLKSNEYKRYCVQVGLEDLWHNAIGFAQKKRGYYSTILDHELADVEDAMIVVLNYLYKDNRSFFYKYIISLIYSCSKMGKVNLDVGDIIQDLRVISAPEKVIENVQEIANKSIINDGVPISELPREIWNSEKLNACLKQMDSSIERHEYNMTLTYAYSCLEGLFKAFINEKIPDKASEDKLNKMSGIVRDYLKEYFRSGDTEYPELVINLISTITNALSNARNGFSDSHFDREAEQWLAEFSRDCVHAIGRLLLKFIK</sequence>
<dbReference type="AlphaFoldDB" id="A0A2Z4GDP9"/>